<dbReference type="EMBL" id="MFUC01000002">
    <property type="protein sequence ID" value="OGI72664.1"/>
    <property type="molecule type" value="Genomic_DNA"/>
</dbReference>
<keyword evidence="2" id="KW-0472">Membrane</keyword>
<keyword evidence="2" id="KW-0812">Transmembrane</keyword>
<proteinExistence type="predicted"/>
<evidence type="ECO:0000256" key="1">
    <source>
        <dbReference type="SAM" id="MobiDB-lite"/>
    </source>
</evidence>
<feature type="transmembrane region" description="Helical" evidence="2">
    <location>
        <begin position="116"/>
        <end position="134"/>
    </location>
</feature>
<comment type="caution">
    <text evidence="3">The sequence shown here is derived from an EMBL/GenBank/DDBJ whole genome shotgun (WGS) entry which is preliminary data.</text>
</comment>
<evidence type="ECO:0000313" key="3">
    <source>
        <dbReference type="EMBL" id="OGI72664.1"/>
    </source>
</evidence>
<feature type="region of interest" description="Disordered" evidence="1">
    <location>
        <begin position="1"/>
        <end position="23"/>
    </location>
</feature>
<dbReference type="Proteomes" id="UP000179686">
    <property type="component" value="Unassembled WGS sequence"/>
</dbReference>
<gene>
    <name evidence="3" type="ORF">A3J61_01330</name>
</gene>
<accession>A0A1F6VST0</accession>
<evidence type="ECO:0000313" key="4">
    <source>
        <dbReference type="Proteomes" id="UP000179686"/>
    </source>
</evidence>
<sequence length="213" mass="23993">MQLNFDKYNKKETAPTPTPETEMTTEQFEQMIEQEADKLGVSVDKLIEEIMQYGGPAEFKRKMETNNYIFEHNYRTNEREIVHKEGAVYDVRPEGQAIIDTHEASAKKHREASRSFAQGGAFLAGVGMLLEFWGDKLSNEIGMTGLGELVEKIKMEDVEHTDFILPTLITLAVGGALGTMIASLKETTKINKAKREAKKQELKHKMADVNLGK</sequence>
<protein>
    <submittedName>
        <fullName evidence="3">Uncharacterized protein</fullName>
    </submittedName>
</protein>
<organism evidence="3 4">
    <name type="scientific">Candidatus Nomurabacteria bacterium RIFCSPHIGHO2_02_FULL_38_15</name>
    <dbReference type="NCBI Taxonomy" id="1801752"/>
    <lineage>
        <taxon>Bacteria</taxon>
        <taxon>Candidatus Nomuraibacteriota</taxon>
    </lineage>
</organism>
<dbReference type="STRING" id="1801752.A3J61_01330"/>
<keyword evidence="2" id="KW-1133">Transmembrane helix</keyword>
<dbReference type="AlphaFoldDB" id="A0A1F6VST0"/>
<feature type="transmembrane region" description="Helical" evidence="2">
    <location>
        <begin position="163"/>
        <end position="184"/>
    </location>
</feature>
<evidence type="ECO:0000256" key="2">
    <source>
        <dbReference type="SAM" id="Phobius"/>
    </source>
</evidence>
<name>A0A1F6VST0_9BACT</name>
<reference evidence="3 4" key="1">
    <citation type="journal article" date="2016" name="Nat. Commun.">
        <title>Thousands of microbial genomes shed light on interconnected biogeochemical processes in an aquifer system.</title>
        <authorList>
            <person name="Anantharaman K."/>
            <person name="Brown C.T."/>
            <person name="Hug L.A."/>
            <person name="Sharon I."/>
            <person name="Castelle C.J."/>
            <person name="Probst A.J."/>
            <person name="Thomas B.C."/>
            <person name="Singh A."/>
            <person name="Wilkins M.J."/>
            <person name="Karaoz U."/>
            <person name="Brodie E.L."/>
            <person name="Williams K.H."/>
            <person name="Hubbard S.S."/>
            <person name="Banfield J.F."/>
        </authorList>
    </citation>
    <scope>NUCLEOTIDE SEQUENCE [LARGE SCALE GENOMIC DNA]</scope>
</reference>